<keyword evidence="3" id="KW-1185">Reference proteome</keyword>
<gene>
    <name evidence="2" type="ORF">B0T23DRAFT_405297</name>
</gene>
<feature type="compositionally biased region" description="Basic and acidic residues" evidence="1">
    <location>
        <begin position="140"/>
        <end position="156"/>
    </location>
</feature>
<evidence type="ECO:0000313" key="2">
    <source>
        <dbReference type="EMBL" id="KAK3490454.1"/>
    </source>
</evidence>
<dbReference type="GeneID" id="87876600"/>
<organism evidence="2 3">
    <name type="scientific">Neurospora hispaniola</name>
    <dbReference type="NCBI Taxonomy" id="588809"/>
    <lineage>
        <taxon>Eukaryota</taxon>
        <taxon>Fungi</taxon>
        <taxon>Dikarya</taxon>
        <taxon>Ascomycota</taxon>
        <taxon>Pezizomycotina</taxon>
        <taxon>Sordariomycetes</taxon>
        <taxon>Sordariomycetidae</taxon>
        <taxon>Sordariales</taxon>
        <taxon>Sordariaceae</taxon>
        <taxon>Neurospora</taxon>
    </lineage>
</organism>
<name>A0AAJ0MQ36_9PEZI</name>
<evidence type="ECO:0000256" key="1">
    <source>
        <dbReference type="SAM" id="MobiDB-lite"/>
    </source>
</evidence>
<dbReference type="Proteomes" id="UP001285908">
    <property type="component" value="Unassembled WGS sequence"/>
</dbReference>
<proteinExistence type="predicted"/>
<protein>
    <submittedName>
        <fullName evidence="2">Uncharacterized protein</fullName>
    </submittedName>
</protein>
<reference evidence="2 3" key="1">
    <citation type="journal article" date="2023" name="Mol. Phylogenet. Evol.">
        <title>Genome-scale phylogeny and comparative genomics of the fungal order Sordariales.</title>
        <authorList>
            <person name="Hensen N."/>
            <person name="Bonometti L."/>
            <person name="Westerberg I."/>
            <person name="Brannstrom I.O."/>
            <person name="Guillou S."/>
            <person name="Cros-Aarteil S."/>
            <person name="Calhoun S."/>
            <person name="Haridas S."/>
            <person name="Kuo A."/>
            <person name="Mondo S."/>
            <person name="Pangilinan J."/>
            <person name="Riley R."/>
            <person name="LaButti K."/>
            <person name="Andreopoulos B."/>
            <person name="Lipzen A."/>
            <person name="Chen C."/>
            <person name="Yan M."/>
            <person name="Daum C."/>
            <person name="Ng V."/>
            <person name="Clum A."/>
            <person name="Steindorff A."/>
            <person name="Ohm R.A."/>
            <person name="Martin F."/>
            <person name="Silar P."/>
            <person name="Natvig D.O."/>
            <person name="Lalanne C."/>
            <person name="Gautier V."/>
            <person name="Ament-Velasquez S.L."/>
            <person name="Kruys A."/>
            <person name="Hutchinson M.I."/>
            <person name="Powell A.J."/>
            <person name="Barry K."/>
            <person name="Miller A.N."/>
            <person name="Grigoriev I.V."/>
            <person name="Debuchy R."/>
            <person name="Gladieux P."/>
            <person name="Hiltunen Thoren M."/>
            <person name="Johannesson H."/>
        </authorList>
    </citation>
    <scope>NUCLEOTIDE SEQUENCE [LARGE SCALE GENOMIC DNA]</scope>
    <source>
        <strain evidence="2 3">FGSC 10403</strain>
    </source>
</reference>
<accession>A0AAJ0MQ36</accession>
<dbReference type="RefSeq" id="XP_062691637.1">
    <property type="nucleotide sequence ID" value="XM_062838978.1"/>
</dbReference>
<comment type="caution">
    <text evidence="2">The sequence shown here is derived from an EMBL/GenBank/DDBJ whole genome shotgun (WGS) entry which is preliminary data.</text>
</comment>
<dbReference type="AlphaFoldDB" id="A0AAJ0MQ36"/>
<evidence type="ECO:0000313" key="3">
    <source>
        <dbReference type="Proteomes" id="UP001285908"/>
    </source>
</evidence>
<sequence>MLVRGSRHATPQDEAVDDSQRRQRGNDNHCEKPNRRTVRIKNYSEPGKTGHQSHLDKHIVDHGLVSVYVACLTCNCWNCQMVLRLRDRGKEHGNGFPRGQEGRTLSISSASVESLQCASAALVKADQAVHATSTGSLPHDTPKPSRFGDHSHPDLS</sequence>
<feature type="compositionally biased region" description="Basic and acidic residues" evidence="1">
    <location>
        <begin position="18"/>
        <end position="32"/>
    </location>
</feature>
<feature type="region of interest" description="Disordered" evidence="1">
    <location>
        <begin position="1"/>
        <end position="32"/>
    </location>
</feature>
<dbReference type="EMBL" id="JAULSX010000005">
    <property type="protein sequence ID" value="KAK3490454.1"/>
    <property type="molecule type" value="Genomic_DNA"/>
</dbReference>
<feature type="region of interest" description="Disordered" evidence="1">
    <location>
        <begin position="132"/>
        <end position="156"/>
    </location>
</feature>